<feature type="region of interest" description="Disordered" evidence="1">
    <location>
        <begin position="1"/>
        <end position="20"/>
    </location>
</feature>
<dbReference type="RefSeq" id="XP_024778323.1">
    <property type="nucleotide sequence ID" value="XM_024914022.1"/>
</dbReference>
<gene>
    <name evidence="2" type="ORF">M431DRAFT_282096</name>
</gene>
<feature type="compositionally biased region" description="Basic and acidic residues" evidence="1">
    <location>
        <begin position="1"/>
        <end position="10"/>
    </location>
</feature>
<proteinExistence type="predicted"/>
<evidence type="ECO:0000256" key="1">
    <source>
        <dbReference type="SAM" id="MobiDB-lite"/>
    </source>
</evidence>
<dbReference type="EMBL" id="KZ679676">
    <property type="protein sequence ID" value="PTB58646.1"/>
    <property type="molecule type" value="Genomic_DNA"/>
</dbReference>
<dbReference type="AlphaFoldDB" id="A0A2T4ANI6"/>
<accession>A0A2T4ANI6</accession>
<keyword evidence="3" id="KW-1185">Reference proteome</keyword>
<dbReference type="Proteomes" id="UP000241690">
    <property type="component" value="Unassembled WGS sequence"/>
</dbReference>
<organism evidence="2 3">
    <name type="scientific">Trichoderma harzianum CBS 226.95</name>
    <dbReference type="NCBI Taxonomy" id="983964"/>
    <lineage>
        <taxon>Eukaryota</taxon>
        <taxon>Fungi</taxon>
        <taxon>Dikarya</taxon>
        <taxon>Ascomycota</taxon>
        <taxon>Pezizomycotina</taxon>
        <taxon>Sordariomycetes</taxon>
        <taxon>Hypocreomycetidae</taxon>
        <taxon>Hypocreales</taxon>
        <taxon>Hypocreaceae</taxon>
        <taxon>Trichoderma</taxon>
    </lineage>
</organism>
<protein>
    <submittedName>
        <fullName evidence="2">Uncharacterized protein</fullName>
    </submittedName>
</protein>
<name>A0A2T4ANI6_TRIHA</name>
<evidence type="ECO:0000313" key="2">
    <source>
        <dbReference type="EMBL" id="PTB58646.1"/>
    </source>
</evidence>
<reference evidence="2 3" key="1">
    <citation type="submission" date="2016-07" db="EMBL/GenBank/DDBJ databases">
        <title>Multiple horizontal gene transfer events from other fungi enriched the ability of initially mycotrophic Trichoderma (Ascomycota) to feed on dead plant biomass.</title>
        <authorList>
            <consortium name="DOE Joint Genome Institute"/>
            <person name="Aerts A."/>
            <person name="Atanasova L."/>
            <person name="Chenthamara K."/>
            <person name="Zhang J."/>
            <person name="Grujic M."/>
            <person name="Henrissat B."/>
            <person name="Kuo A."/>
            <person name="Salamov A."/>
            <person name="Lipzen A."/>
            <person name="Labutti K."/>
            <person name="Barry K."/>
            <person name="Miao Y."/>
            <person name="Rahimi M.J."/>
            <person name="Shen Q."/>
            <person name="Grigoriev I.V."/>
            <person name="Kubicek C.P."/>
            <person name="Druzhinina I.S."/>
        </authorList>
    </citation>
    <scope>NUCLEOTIDE SEQUENCE [LARGE SCALE GENOMIC DNA]</scope>
    <source>
        <strain evidence="2 3">CBS 226.95</strain>
    </source>
</reference>
<sequence>MLGRSRRSEADPNSTQNRGDVAVEISAALFSSPCPALNSGDDEYGQAGQSELPVHPAGPLKLGARISSCQSNGQQRPFNICQCASLPFSSGDIWGWLEHSAGVLSEDHDPACRTSHKCCTQATTWTPQHQTPTRFPINLLSTSPPEAPNQPPQADLPCCLVTYS</sequence>
<dbReference type="GeneID" id="36622587"/>
<evidence type="ECO:0000313" key="3">
    <source>
        <dbReference type="Proteomes" id="UP000241690"/>
    </source>
</evidence>